<gene>
    <name evidence="2" type="ORF">AXF15_09240</name>
</gene>
<feature type="domain" description="HTH cro/C1-type" evidence="1">
    <location>
        <begin position="21"/>
        <end position="52"/>
    </location>
</feature>
<dbReference type="Gene3D" id="1.10.260.40">
    <property type="entry name" value="lambda repressor-like DNA-binding domains"/>
    <property type="match status" value="1"/>
</dbReference>
<dbReference type="STRING" id="888061.AXF15_09240"/>
<dbReference type="InterPro" id="IPR001387">
    <property type="entry name" value="Cro/C1-type_HTH"/>
</dbReference>
<dbReference type="AlphaFoldDB" id="A0A0X8JT46"/>
<dbReference type="Pfam" id="PF01381">
    <property type="entry name" value="HTH_3"/>
    <property type="match status" value="1"/>
</dbReference>
<dbReference type="GO" id="GO:0003677">
    <property type="term" value="F:DNA binding"/>
    <property type="evidence" value="ECO:0007669"/>
    <property type="project" value="InterPro"/>
</dbReference>
<protein>
    <recommendedName>
        <fullName evidence="1">HTH cro/C1-type domain-containing protein</fullName>
    </recommendedName>
</protein>
<reference evidence="3" key="1">
    <citation type="submission" date="2016-02" db="EMBL/GenBank/DDBJ databases">
        <authorList>
            <person name="Holder M.E."/>
            <person name="Ajami N.J."/>
            <person name="Petrosino J.F."/>
        </authorList>
    </citation>
    <scope>NUCLEOTIDE SEQUENCE [LARGE SCALE GENOMIC DNA]</scope>
    <source>
        <strain evidence="3">DSM 12838</strain>
    </source>
</reference>
<dbReference type="PROSITE" id="PS50943">
    <property type="entry name" value="HTH_CROC1"/>
    <property type="match status" value="1"/>
</dbReference>
<dbReference type="SUPFAM" id="SSF47413">
    <property type="entry name" value="lambda repressor-like DNA-binding domains"/>
    <property type="match status" value="1"/>
</dbReference>
<accession>A0A0X8JT46</accession>
<sequence length="108" mass="11801">MSRQGLPRRAAGNLESLGRNIRAARTLRGLTMQDLAERAMTSRETIRRLEQGHPGVSVGVLVHVLWVLELDDQIGALAALENDSQGQALALAGLPRRVDAGRTDEFDF</sequence>
<dbReference type="EMBL" id="CP014230">
    <property type="protein sequence ID" value="AMD94078.1"/>
    <property type="molecule type" value="Genomic_DNA"/>
</dbReference>
<keyword evidence="3" id="KW-1185">Reference proteome</keyword>
<dbReference type="Proteomes" id="UP000063964">
    <property type="component" value="Chromosome"/>
</dbReference>
<dbReference type="SMART" id="SM00530">
    <property type="entry name" value="HTH_XRE"/>
    <property type="match status" value="1"/>
</dbReference>
<organism evidence="2 3">
    <name type="scientific">Desulfomicrobium orale DSM 12838</name>
    <dbReference type="NCBI Taxonomy" id="888061"/>
    <lineage>
        <taxon>Bacteria</taxon>
        <taxon>Pseudomonadati</taxon>
        <taxon>Thermodesulfobacteriota</taxon>
        <taxon>Desulfovibrionia</taxon>
        <taxon>Desulfovibrionales</taxon>
        <taxon>Desulfomicrobiaceae</taxon>
        <taxon>Desulfomicrobium</taxon>
    </lineage>
</organism>
<evidence type="ECO:0000259" key="1">
    <source>
        <dbReference type="PROSITE" id="PS50943"/>
    </source>
</evidence>
<dbReference type="InterPro" id="IPR010982">
    <property type="entry name" value="Lambda_DNA-bd_dom_sf"/>
</dbReference>
<name>A0A0X8JT46_9BACT</name>
<evidence type="ECO:0000313" key="2">
    <source>
        <dbReference type="EMBL" id="AMD94078.1"/>
    </source>
</evidence>
<dbReference type="CDD" id="cd00093">
    <property type="entry name" value="HTH_XRE"/>
    <property type="match status" value="1"/>
</dbReference>
<proteinExistence type="predicted"/>
<dbReference type="KEGG" id="doa:AXF15_09240"/>
<evidence type="ECO:0000313" key="3">
    <source>
        <dbReference type="Proteomes" id="UP000063964"/>
    </source>
</evidence>